<keyword evidence="1" id="KW-0812">Transmembrane</keyword>
<evidence type="ECO:0000256" key="1">
    <source>
        <dbReference type="SAM" id="Phobius"/>
    </source>
</evidence>
<keyword evidence="1" id="KW-0472">Membrane</keyword>
<dbReference type="InterPro" id="IPR019734">
    <property type="entry name" value="TPR_rpt"/>
</dbReference>
<sequence length="791" mass="87867">MWTPSIRAGVATHGPCSELQHSVWDACLWPVLGKWDSVMATLLLLLLNIFAQVGFVLVVQIDMLEEVLTSEKLDELTSRQRTLADSRRASRREPPRPSAVKSSFEAEVGELPTFRFDAVDGPIHVWQHAFDLRDVFGTSDDGIIVLYHYTSILPFENVANLDQSAAELFASLVDKRAHFGKGVYASQHEPSVWKLRLRVLLNNDSNSSPFSDLAVRLVAWFSLFQCGVLGVPGSGCKARVGAGGPEDEEAQRVCREWGEQCASGHRGAFCIPMLVPKAIAHNIFERQTRRGRTQPELAKKVVRLGEDYKGMPVDRARDVWVVRVVDGAGEVRHASAKADTVLRLLRLRLAKSDDVPTSCAIRWELARRLQGRGLLSEAEETLKKCLSDAVRAAPRRLVPVMNNLAAVIYFQWRFLEAEATYRKVLEMCPSLRLQVFFARSILIAVSHASAKSESNDISTLTAMGGLATTLRELERLKEAEKMASDALSGCQRLSMSQQVLLASAACKCCLQVLLAQNRLEEAEPLYREGLEGRAAKGEHHPETLTSIFNLGILLKKLGRLEEAEALVREAAEKSSAAKLGHRHFETLNCLEGLAAVVSGQEEEEEEEKLLLEVFEARESVATLGEGHPATLRTLRGLAWLRKKQGRLAESEAALREALESSGRRAAEQIFPTVESLASLAELLSGERRFEEAEVLLREALRICRTELGEPHPRTLKQIDDLAVLLQVQGRLDEMEPLLQKALSVRRAELGETHPDTLKSQNNMAMLLVAKERVEEAESLFRTVLKNSQSLS</sequence>
<organism evidence="2 3">
    <name type="scientific">Symbiodinium natans</name>
    <dbReference type="NCBI Taxonomy" id="878477"/>
    <lineage>
        <taxon>Eukaryota</taxon>
        <taxon>Sar</taxon>
        <taxon>Alveolata</taxon>
        <taxon>Dinophyceae</taxon>
        <taxon>Suessiales</taxon>
        <taxon>Symbiodiniaceae</taxon>
        <taxon>Symbiodinium</taxon>
    </lineage>
</organism>
<dbReference type="Pfam" id="PF13424">
    <property type="entry name" value="TPR_12"/>
    <property type="match status" value="2"/>
</dbReference>
<gene>
    <name evidence="2" type="primary">Klc</name>
    <name evidence="2" type="ORF">SNAT2548_LOCUS26166</name>
</gene>
<dbReference type="PANTHER" id="PTHR46082">
    <property type="entry name" value="ATP/GTP-BINDING PROTEIN-RELATED"/>
    <property type="match status" value="1"/>
</dbReference>
<dbReference type="EMBL" id="CAJNDS010002421">
    <property type="protein sequence ID" value="CAE7467834.1"/>
    <property type="molecule type" value="Genomic_DNA"/>
</dbReference>
<feature type="transmembrane region" description="Helical" evidence="1">
    <location>
        <begin position="38"/>
        <end position="59"/>
    </location>
</feature>
<evidence type="ECO:0000313" key="2">
    <source>
        <dbReference type="EMBL" id="CAE7467834.1"/>
    </source>
</evidence>
<dbReference type="InterPro" id="IPR053137">
    <property type="entry name" value="NLR-like"/>
</dbReference>
<evidence type="ECO:0000313" key="3">
    <source>
        <dbReference type="Proteomes" id="UP000604046"/>
    </source>
</evidence>
<dbReference type="SUPFAM" id="SSF48452">
    <property type="entry name" value="TPR-like"/>
    <property type="match status" value="3"/>
</dbReference>
<dbReference type="InterPro" id="IPR011990">
    <property type="entry name" value="TPR-like_helical_dom_sf"/>
</dbReference>
<reference evidence="2" key="1">
    <citation type="submission" date="2021-02" db="EMBL/GenBank/DDBJ databases">
        <authorList>
            <person name="Dougan E. K."/>
            <person name="Rhodes N."/>
            <person name="Thang M."/>
            <person name="Chan C."/>
        </authorList>
    </citation>
    <scope>NUCLEOTIDE SEQUENCE</scope>
</reference>
<keyword evidence="1" id="KW-1133">Transmembrane helix</keyword>
<name>A0A812SAL2_9DINO</name>
<dbReference type="Gene3D" id="1.25.40.10">
    <property type="entry name" value="Tetratricopeptide repeat domain"/>
    <property type="match status" value="3"/>
</dbReference>
<dbReference type="PANTHER" id="PTHR46082:SF6">
    <property type="entry name" value="AAA+ ATPASE DOMAIN-CONTAINING PROTEIN-RELATED"/>
    <property type="match status" value="1"/>
</dbReference>
<dbReference type="Pfam" id="PF13374">
    <property type="entry name" value="TPR_10"/>
    <property type="match status" value="2"/>
</dbReference>
<dbReference type="Proteomes" id="UP000604046">
    <property type="component" value="Unassembled WGS sequence"/>
</dbReference>
<accession>A0A812SAL2</accession>
<protein>
    <submittedName>
        <fullName evidence="2">Klc protein</fullName>
    </submittedName>
</protein>
<dbReference type="AlphaFoldDB" id="A0A812SAL2"/>
<comment type="caution">
    <text evidence="2">The sequence shown here is derived from an EMBL/GenBank/DDBJ whole genome shotgun (WGS) entry which is preliminary data.</text>
</comment>
<proteinExistence type="predicted"/>
<dbReference type="SMART" id="SM00028">
    <property type="entry name" value="TPR"/>
    <property type="match status" value="6"/>
</dbReference>
<dbReference type="OrthoDB" id="5986190at2759"/>
<keyword evidence="3" id="KW-1185">Reference proteome</keyword>